<keyword evidence="2 4" id="KW-0863">Zinc-finger</keyword>
<evidence type="ECO:0000256" key="1">
    <source>
        <dbReference type="ARBA" id="ARBA00022723"/>
    </source>
</evidence>
<dbReference type="InterPro" id="IPR013083">
    <property type="entry name" value="Znf_RING/FYVE/PHD"/>
</dbReference>
<evidence type="ECO:0000256" key="4">
    <source>
        <dbReference type="PROSITE-ProRule" id="PRU00175"/>
    </source>
</evidence>
<name>A0A4T0X5M4_9ASCO</name>
<feature type="domain" description="SPX" evidence="6">
    <location>
        <begin position="1"/>
        <end position="285"/>
    </location>
</feature>
<comment type="caution">
    <text evidence="7">The sequence shown here is derived from an EMBL/GenBank/DDBJ whole genome shotgun (WGS) entry which is preliminary data.</text>
</comment>
<protein>
    <recommendedName>
        <fullName evidence="9">RING-type domain-containing protein</fullName>
    </recommendedName>
</protein>
<dbReference type="PROSITE" id="PS00518">
    <property type="entry name" value="ZF_RING_1"/>
    <property type="match status" value="1"/>
</dbReference>
<evidence type="ECO:0000313" key="7">
    <source>
        <dbReference type="EMBL" id="TID30771.1"/>
    </source>
</evidence>
<dbReference type="PROSITE" id="PS50089">
    <property type="entry name" value="ZF_RING_2"/>
    <property type="match status" value="1"/>
</dbReference>
<dbReference type="InterPro" id="IPR017907">
    <property type="entry name" value="Znf_RING_CS"/>
</dbReference>
<keyword evidence="1" id="KW-0479">Metal-binding</keyword>
<proteinExistence type="predicted"/>
<dbReference type="InterPro" id="IPR001841">
    <property type="entry name" value="Znf_RING"/>
</dbReference>
<dbReference type="STRING" id="52247.A0A4T0X5M4"/>
<gene>
    <name evidence="7" type="ORF">CANINC_000687</name>
</gene>
<keyword evidence="3" id="KW-0862">Zinc</keyword>
<accession>A0A4T0X5M4</accession>
<dbReference type="GO" id="GO:0008270">
    <property type="term" value="F:zinc ion binding"/>
    <property type="evidence" value="ECO:0007669"/>
    <property type="project" value="UniProtKB-KW"/>
</dbReference>
<keyword evidence="8" id="KW-1185">Reference proteome</keyword>
<evidence type="ECO:0000259" key="5">
    <source>
        <dbReference type="PROSITE" id="PS50089"/>
    </source>
</evidence>
<organism evidence="7 8">
    <name type="scientific">Pichia inconspicua</name>
    <dbReference type="NCBI Taxonomy" id="52247"/>
    <lineage>
        <taxon>Eukaryota</taxon>
        <taxon>Fungi</taxon>
        <taxon>Dikarya</taxon>
        <taxon>Ascomycota</taxon>
        <taxon>Saccharomycotina</taxon>
        <taxon>Pichiomycetes</taxon>
        <taxon>Pichiales</taxon>
        <taxon>Pichiaceae</taxon>
        <taxon>Pichia</taxon>
    </lineage>
</organism>
<dbReference type="PROSITE" id="PS51382">
    <property type="entry name" value="SPX"/>
    <property type="match status" value="1"/>
</dbReference>
<dbReference type="InterPro" id="IPR004331">
    <property type="entry name" value="SPX_dom"/>
</dbReference>
<evidence type="ECO:0008006" key="9">
    <source>
        <dbReference type="Google" id="ProtNLM"/>
    </source>
</evidence>
<dbReference type="Gene3D" id="3.30.40.10">
    <property type="entry name" value="Zinc/RING finger domain, C3HC4 (zinc finger)"/>
    <property type="match status" value="1"/>
</dbReference>
<dbReference type="OrthoDB" id="5588846at2759"/>
<dbReference type="PANTHER" id="PTHR23327:SF51">
    <property type="entry name" value="TRANSCRIPTIONAL REGULATOR OF YEAST FORM ADHERENCE 3"/>
    <property type="match status" value="1"/>
</dbReference>
<evidence type="ECO:0000313" key="8">
    <source>
        <dbReference type="Proteomes" id="UP000307173"/>
    </source>
</evidence>
<dbReference type="SUPFAM" id="SSF57850">
    <property type="entry name" value="RING/U-box"/>
    <property type="match status" value="1"/>
</dbReference>
<evidence type="ECO:0000259" key="6">
    <source>
        <dbReference type="PROSITE" id="PS51382"/>
    </source>
</evidence>
<dbReference type="PANTHER" id="PTHR23327">
    <property type="entry name" value="RING FINGER PROTEIN 127"/>
    <property type="match status" value="1"/>
</dbReference>
<reference evidence="7 8" key="1">
    <citation type="journal article" date="2019" name="Front. Genet.">
        <title>Whole-Genome Sequencing of the Opportunistic Yeast Pathogen Candida inconspicua Uncovers Its Hybrid Origin.</title>
        <authorList>
            <person name="Mixao V."/>
            <person name="Hansen A.P."/>
            <person name="Saus E."/>
            <person name="Boekhout T."/>
            <person name="Lass-Florl C."/>
            <person name="Gabaldon T."/>
        </authorList>
    </citation>
    <scope>NUCLEOTIDE SEQUENCE [LARGE SCALE GENOMIC DNA]</scope>
    <source>
        <strain evidence="7 8">CBS 180</strain>
    </source>
</reference>
<evidence type="ECO:0000256" key="3">
    <source>
        <dbReference type="ARBA" id="ARBA00022833"/>
    </source>
</evidence>
<dbReference type="Pfam" id="PF00097">
    <property type="entry name" value="zf-C3HC4"/>
    <property type="match status" value="1"/>
</dbReference>
<dbReference type="AlphaFoldDB" id="A0A4T0X5M4"/>
<feature type="domain" description="RING-type" evidence="5">
    <location>
        <begin position="323"/>
        <end position="362"/>
    </location>
</feature>
<sequence>MKFAKVFQQVLNEDHVPEEWIERAIQYKKLKKRINKVVEELASIGVDQSNVQMSYEFAVEDGQVRPKLKMVITPLLKELIVSKLEGDERYMYEVEKLQVDGSDNESVYTAVNPFDDEKAYYAITISLVEDTKFFQILYEEIEGLREFKEAEEKEITDKVEDIASNVATVTVPNMKKNDLYVWREIFQKYIEAEIFFSTIERNAGRIDINVSKERFFKFMNLINTSGILAKFKRSSSILAFDEFKKVNFEMLKFSNYENFNNLAVRKILKKFDKQTQLVAKEKFPLVINQRDETLLNLSVAKDVCFIISNKLLTIIPQIDDYLCPICCSIAFKPIRLECGHLFCIRCLVKLRRAHEDKCPLCRTECLLSLTVDHLDSAQMNYMKMYFPKEVREKEAADDRERVREQYGDQKCVVM</sequence>
<dbReference type="SMART" id="SM00184">
    <property type="entry name" value="RING"/>
    <property type="match status" value="1"/>
</dbReference>
<dbReference type="EMBL" id="SELW01000121">
    <property type="protein sequence ID" value="TID30771.1"/>
    <property type="molecule type" value="Genomic_DNA"/>
</dbReference>
<dbReference type="InterPro" id="IPR018957">
    <property type="entry name" value="Znf_C3HC4_RING-type"/>
</dbReference>
<evidence type="ECO:0000256" key="2">
    <source>
        <dbReference type="ARBA" id="ARBA00022771"/>
    </source>
</evidence>
<dbReference type="Proteomes" id="UP000307173">
    <property type="component" value="Unassembled WGS sequence"/>
</dbReference>
<dbReference type="Pfam" id="PF03105">
    <property type="entry name" value="SPX"/>
    <property type="match status" value="1"/>
</dbReference>